<feature type="transmembrane region" description="Helical" evidence="6">
    <location>
        <begin position="392"/>
        <end position="411"/>
    </location>
</feature>
<dbReference type="PANTHER" id="PTHR42718">
    <property type="entry name" value="MAJOR FACILITATOR SUPERFAMILY MULTIDRUG TRANSPORTER MFSC"/>
    <property type="match status" value="1"/>
</dbReference>
<gene>
    <name evidence="8" type="ORF">KSW38_19560</name>
</gene>
<keyword evidence="9" id="KW-1185">Reference proteome</keyword>
<dbReference type="EMBL" id="JAHOPC010000015">
    <property type="protein sequence ID" value="MBU8868496.1"/>
    <property type="molecule type" value="Genomic_DNA"/>
</dbReference>
<keyword evidence="5 6" id="KW-0472">Membrane</keyword>
<proteinExistence type="predicted"/>
<feature type="transmembrane region" description="Helical" evidence="6">
    <location>
        <begin position="225"/>
        <end position="243"/>
    </location>
</feature>
<evidence type="ECO:0000256" key="4">
    <source>
        <dbReference type="ARBA" id="ARBA00022989"/>
    </source>
</evidence>
<evidence type="ECO:0000256" key="5">
    <source>
        <dbReference type="ARBA" id="ARBA00023136"/>
    </source>
</evidence>
<evidence type="ECO:0000256" key="3">
    <source>
        <dbReference type="ARBA" id="ARBA00022692"/>
    </source>
</evidence>
<accession>A0ABS6I9U6</accession>
<feature type="transmembrane region" description="Helical" evidence="6">
    <location>
        <begin position="423"/>
        <end position="443"/>
    </location>
</feature>
<dbReference type="InterPro" id="IPR011701">
    <property type="entry name" value="MFS"/>
</dbReference>
<dbReference type="Proteomes" id="UP000824166">
    <property type="component" value="Unassembled WGS sequence"/>
</dbReference>
<feature type="transmembrane region" description="Helical" evidence="6">
    <location>
        <begin position="103"/>
        <end position="123"/>
    </location>
</feature>
<dbReference type="RefSeq" id="WP_216926619.1">
    <property type="nucleotide sequence ID" value="NZ_JAHOPC010000015.1"/>
</dbReference>
<name>A0ABS6I9U6_9MICC</name>
<keyword evidence="4 6" id="KW-1133">Transmembrane helix</keyword>
<evidence type="ECO:0000256" key="2">
    <source>
        <dbReference type="ARBA" id="ARBA00022448"/>
    </source>
</evidence>
<feature type="transmembrane region" description="Helical" evidence="6">
    <location>
        <begin position="167"/>
        <end position="186"/>
    </location>
</feature>
<feature type="transmembrane region" description="Helical" evidence="6">
    <location>
        <begin position="78"/>
        <end position="97"/>
    </location>
</feature>
<organism evidence="8 9">
    <name type="scientific">Paenarthrobacter aromaticivorans</name>
    <dbReference type="NCBI Taxonomy" id="2849150"/>
    <lineage>
        <taxon>Bacteria</taxon>
        <taxon>Bacillati</taxon>
        <taxon>Actinomycetota</taxon>
        <taxon>Actinomycetes</taxon>
        <taxon>Micrococcales</taxon>
        <taxon>Micrococcaceae</taxon>
        <taxon>Paenarthrobacter</taxon>
    </lineage>
</organism>
<feature type="transmembrane region" description="Helical" evidence="6">
    <location>
        <begin position="290"/>
        <end position="313"/>
    </location>
</feature>
<feature type="transmembrane region" description="Helical" evidence="6">
    <location>
        <begin position="45"/>
        <end position="66"/>
    </location>
</feature>
<protein>
    <submittedName>
        <fullName evidence="8">MFS transporter</fullName>
    </submittedName>
</protein>
<dbReference type="PROSITE" id="PS50850">
    <property type="entry name" value="MFS"/>
    <property type="match status" value="1"/>
</dbReference>
<evidence type="ECO:0000256" key="1">
    <source>
        <dbReference type="ARBA" id="ARBA00004141"/>
    </source>
</evidence>
<dbReference type="InterPro" id="IPR020846">
    <property type="entry name" value="MFS_dom"/>
</dbReference>
<comment type="subcellular location">
    <subcellularLocation>
        <location evidence="1">Membrane</location>
        <topology evidence="1">Multi-pass membrane protein</topology>
    </subcellularLocation>
</comment>
<reference evidence="8 9" key="1">
    <citation type="submission" date="2021-06" db="EMBL/GenBank/DDBJ databases">
        <authorList>
            <person name="Jeong J.W."/>
        </authorList>
    </citation>
    <scope>NUCLEOTIDE SEQUENCE [LARGE SCALE GENOMIC DNA]</scope>
    <source>
        <strain evidence="8 9">MMS21-TAE1-1</strain>
    </source>
</reference>
<keyword evidence="2" id="KW-0813">Transport</keyword>
<feature type="transmembrane region" description="Helical" evidence="6">
    <location>
        <begin position="198"/>
        <end position="219"/>
    </location>
</feature>
<feature type="transmembrane region" description="Helical" evidence="6">
    <location>
        <begin position="264"/>
        <end position="284"/>
    </location>
</feature>
<evidence type="ECO:0000256" key="6">
    <source>
        <dbReference type="SAM" id="Phobius"/>
    </source>
</evidence>
<dbReference type="PANTHER" id="PTHR42718:SF9">
    <property type="entry name" value="MAJOR FACILITATOR SUPERFAMILY MULTIDRUG TRANSPORTER MFSC"/>
    <property type="match status" value="1"/>
</dbReference>
<keyword evidence="3 6" id="KW-0812">Transmembrane</keyword>
<sequence length="453" mass="45807">MQNLNERGGRNAVAALVFVCVNASLIQTVVLPIQSDLPQLIGAPMAQTSWVVTAAIAAGCASAPISGRLGDIHGKRRVSLLLLLILAAGSVMAALAPSIGLLIAARALQGLAIGLVPLSVSIIKSVAQPERLPGSLGLVSGAMGVGSALGFPVGAALNVLWGWQSMFWFSTLAALIAITWTAVAVPSDGRPAAASFDWIGAIGTFAGSTGLIIGIGGPFDGQSQLVQGITATAGAVLLAAAIVHMARSRTPLIDVRASIRRELMLANAMSYLLNFGIMSTLVVFPHLLNAAAISPLAVGLVMMSCGLSQAIGAPPLAQATRNQPIQAVAALGCGGSAVGIGLAILFGSSSWAILWANVVLGLGFGLAFAALPRIVMASTHVNQLAAANGLNAQIRMFGTASAAAIVGALMSQHSPATVSNLTTPLLLALSAAIAATGLSLLLFRGAQRQRRTP</sequence>
<feature type="transmembrane region" description="Helical" evidence="6">
    <location>
        <begin position="352"/>
        <end position="371"/>
    </location>
</feature>
<feature type="domain" description="Major facilitator superfamily (MFS) profile" evidence="7">
    <location>
        <begin position="12"/>
        <end position="449"/>
    </location>
</feature>
<feature type="transmembrane region" description="Helical" evidence="6">
    <location>
        <begin position="325"/>
        <end position="346"/>
    </location>
</feature>
<dbReference type="Pfam" id="PF07690">
    <property type="entry name" value="MFS_1"/>
    <property type="match status" value="1"/>
</dbReference>
<evidence type="ECO:0000313" key="8">
    <source>
        <dbReference type="EMBL" id="MBU8868496.1"/>
    </source>
</evidence>
<evidence type="ECO:0000313" key="9">
    <source>
        <dbReference type="Proteomes" id="UP000824166"/>
    </source>
</evidence>
<feature type="transmembrane region" description="Helical" evidence="6">
    <location>
        <begin position="135"/>
        <end position="161"/>
    </location>
</feature>
<evidence type="ECO:0000259" key="7">
    <source>
        <dbReference type="PROSITE" id="PS50850"/>
    </source>
</evidence>
<feature type="transmembrane region" description="Helical" evidence="6">
    <location>
        <begin position="12"/>
        <end position="33"/>
    </location>
</feature>
<comment type="caution">
    <text evidence="8">The sequence shown here is derived from an EMBL/GenBank/DDBJ whole genome shotgun (WGS) entry which is preliminary data.</text>
</comment>